<dbReference type="GO" id="GO:0016787">
    <property type="term" value="F:hydrolase activity"/>
    <property type="evidence" value="ECO:0007669"/>
    <property type="project" value="UniProtKB-KW"/>
</dbReference>
<dbReference type="Proteomes" id="UP000626982">
    <property type="component" value="Unassembled WGS sequence"/>
</dbReference>
<dbReference type="InterPro" id="IPR029058">
    <property type="entry name" value="AB_hydrolase_fold"/>
</dbReference>
<evidence type="ECO:0000313" key="3">
    <source>
        <dbReference type="Proteomes" id="UP000626982"/>
    </source>
</evidence>
<dbReference type="PANTHER" id="PTHR43194">
    <property type="entry name" value="HYDROLASE ALPHA/BETA FOLD FAMILY"/>
    <property type="match status" value="1"/>
</dbReference>
<dbReference type="RefSeq" id="WP_188715342.1">
    <property type="nucleotide sequence ID" value="NZ_BAABBD010000001.1"/>
</dbReference>
<protein>
    <submittedName>
        <fullName evidence="2">Alpha/beta hydrolase</fullName>
    </submittedName>
</protein>
<keyword evidence="2" id="KW-0378">Hydrolase</keyword>
<name>A0ABQ2KD15_9MICO</name>
<evidence type="ECO:0000259" key="1">
    <source>
        <dbReference type="Pfam" id="PF00561"/>
    </source>
</evidence>
<dbReference type="Pfam" id="PF00561">
    <property type="entry name" value="Abhydrolase_1"/>
    <property type="match status" value="1"/>
</dbReference>
<organism evidence="2 3">
    <name type="scientific">Agrococcus terreus</name>
    <dbReference type="NCBI Taxonomy" id="574649"/>
    <lineage>
        <taxon>Bacteria</taxon>
        <taxon>Bacillati</taxon>
        <taxon>Actinomycetota</taxon>
        <taxon>Actinomycetes</taxon>
        <taxon>Micrococcales</taxon>
        <taxon>Microbacteriaceae</taxon>
        <taxon>Agrococcus</taxon>
    </lineage>
</organism>
<accession>A0ABQ2KD15</accession>
<reference evidence="3" key="1">
    <citation type="journal article" date="2019" name="Int. J. Syst. Evol. Microbiol.">
        <title>The Global Catalogue of Microorganisms (GCM) 10K type strain sequencing project: providing services to taxonomists for standard genome sequencing and annotation.</title>
        <authorList>
            <consortium name="The Broad Institute Genomics Platform"/>
            <consortium name="The Broad Institute Genome Sequencing Center for Infectious Disease"/>
            <person name="Wu L."/>
            <person name="Ma J."/>
        </authorList>
    </citation>
    <scope>NUCLEOTIDE SEQUENCE [LARGE SCALE GENOMIC DNA]</scope>
    <source>
        <strain evidence="3">CGMCC 1.6960</strain>
    </source>
</reference>
<dbReference type="PRINTS" id="PR00412">
    <property type="entry name" value="EPOXHYDRLASE"/>
</dbReference>
<dbReference type="InterPro" id="IPR000639">
    <property type="entry name" value="Epox_hydrolase-like"/>
</dbReference>
<comment type="caution">
    <text evidence="2">The sequence shown here is derived from an EMBL/GenBank/DDBJ whole genome shotgun (WGS) entry which is preliminary data.</text>
</comment>
<dbReference type="EMBL" id="BMLM01000001">
    <property type="protein sequence ID" value="GGN77972.1"/>
    <property type="molecule type" value="Genomic_DNA"/>
</dbReference>
<dbReference type="InterPro" id="IPR050228">
    <property type="entry name" value="Carboxylesterase_BioH"/>
</dbReference>
<dbReference type="Gene3D" id="3.40.50.1820">
    <property type="entry name" value="alpha/beta hydrolase"/>
    <property type="match status" value="1"/>
</dbReference>
<proteinExistence type="predicted"/>
<dbReference type="SUPFAM" id="SSF53474">
    <property type="entry name" value="alpha/beta-Hydrolases"/>
    <property type="match status" value="1"/>
</dbReference>
<sequence>MPFLTAPDGVRLAYSQHGPASGAAVVLLAGFRAPGTSWRFQVPALVAAGYRVTVLDLRGHGAADPSPVGTTMATRASDVDVLLRHLGISDAVLVGGSMGASTIWAYVAEFGESRVRAAVSVDQTPRMLNGDGWDHGFYGYDAANRDTYFATTIPETGMGTPLWRKPVRTLRLLRAMAGVSREFRPGDLGLLNDHARADWRTVIASFSRPVLFVAGAESEYWPSSHAAAAAALAPRGSSAVVERAGHATNMEQWRAVNGGLANFASRAGESA</sequence>
<dbReference type="InterPro" id="IPR000073">
    <property type="entry name" value="AB_hydrolase_1"/>
</dbReference>
<keyword evidence="3" id="KW-1185">Reference proteome</keyword>
<dbReference type="PANTHER" id="PTHR43194:SF2">
    <property type="entry name" value="PEROXISOMAL MEMBRANE PROTEIN LPX1"/>
    <property type="match status" value="1"/>
</dbReference>
<gene>
    <name evidence="2" type="ORF">GCM10010968_03240</name>
</gene>
<feature type="domain" description="AB hydrolase-1" evidence="1">
    <location>
        <begin position="24"/>
        <end position="251"/>
    </location>
</feature>
<evidence type="ECO:0000313" key="2">
    <source>
        <dbReference type="EMBL" id="GGN77972.1"/>
    </source>
</evidence>